<accession>A0A380HPB4</accession>
<sequence>MSNIKQYFEHIIETIQWDDIIAFDNHPFAYKMIDELYKANIKISVISYSTDIIRYVSKYTDFNIIIPNGMVDSASHVILGKGVLETFSKYQIRFYFVSAPFMNEDKLYQTVPAIAEIQNTIKNCTHSVLLMNRPDPIIGDSNGQYIEIGDF</sequence>
<dbReference type="OMA" id="ARYIDHE"/>
<protein>
    <submittedName>
        <fullName evidence="2">Bacterial regulatory proteins, deoR family</fullName>
    </submittedName>
</protein>
<dbReference type="Proteomes" id="UP000254707">
    <property type="component" value="Unassembled WGS sequence"/>
</dbReference>
<reference evidence="2 3" key="1">
    <citation type="submission" date="2018-06" db="EMBL/GenBank/DDBJ databases">
        <authorList>
            <consortium name="Pathogen Informatics"/>
            <person name="Doyle S."/>
        </authorList>
    </citation>
    <scope>NUCLEOTIDE SEQUENCE [LARGE SCALE GENOMIC DNA]</scope>
    <source>
        <strain evidence="2 3">NCTC7688</strain>
    </source>
</reference>
<dbReference type="RefSeq" id="WP_011303211.1">
    <property type="nucleotide sequence ID" value="NZ_CBCPIH010000001.1"/>
</dbReference>
<evidence type="ECO:0000259" key="1">
    <source>
        <dbReference type="Pfam" id="PF00455"/>
    </source>
</evidence>
<dbReference type="InterPro" id="IPR014036">
    <property type="entry name" value="DeoR-like_C"/>
</dbReference>
<evidence type="ECO:0000313" key="3">
    <source>
        <dbReference type="Proteomes" id="UP000254707"/>
    </source>
</evidence>
<feature type="domain" description="DeoR-like transcriptional repressor C-terminal sensor" evidence="1">
    <location>
        <begin position="12"/>
        <end position="131"/>
    </location>
</feature>
<proteinExistence type="predicted"/>
<evidence type="ECO:0000313" key="2">
    <source>
        <dbReference type="EMBL" id="SUM83149.1"/>
    </source>
</evidence>
<dbReference type="AlphaFoldDB" id="A0A380HPB4"/>
<dbReference type="EMBL" id="UHED01000001">
    <property type="protein sequence ID" value="SUM83149.1"/>
    <property type="molecule type" value="Genomic_DNA"/>
</dbReference>
<gene>
    <name evidence="2" type="ORF">NCTC7688_01722</name>
</gene>
<name>A0A380HPB4_STASA</name>
<organism evidence="2 3">
    <name type="scientific">Staphylococcus saprophyticus</name>
    <dbReference type="NCBI Taxonomy" id="29385"/>
    <lineage>
        <taxon>Bacteria</taxon>
        <taxon>Bacillati</taxon>
        <taxon>Bacillota</taxon>
        <taxon>Bacilli</taxon>
        <taxon>Bacillales</taxon>
        <taxon>Staphylococcaceae</taxon>
        <taxon>Staphylococcus</taxon>
    </lineage>
</organism>
<dbReference type="Pfam" id="PF00455">
    <property type="entry name" value="DeoRC"/>
    <property type="match status" value="1"/>
</dbReference>